<dbReference type="AlphaFoldDB" id="M2QY04"/>
<dbReference type="Pfam" id="PF04588">
    <property type="entry name" value="HIG_1_N"/>
    <property type="match status" value="1"/>
</dbReference>
<protein>
    <recommendedName>
        <fullName evidence="8">HIG1 domain-containing protein</fullName>
    </recommendedName>
</protein>
<dbReference type="Proteomes" id="UP000016930">
    <property type="component" value="Unassembled WGS sequence"/>
</dbReference>
<dbReference type="GO" id="GO:0031966">
    <property type="term" value="C:mitochondrial membrane"/>
    <property type="evidence" value="ECO:0007669"/>
    <property type="project" value="UniProtKB-SubCell"/>
</dbReference>
<dbReference type="HOGENOM" id="CLU_2114642_0_0_1"/>
<dbReference type="Gene3D" id="6.10.140.1320">
    <property type="match status" value="1"/>
</dbReference>
<dbReference type="EMBL" id="KB445797">
    <property type="protein sequence ID" value="EMD37015.1"/>
    <property type="molecule type" value="Genomic_DNA"/>
</dbReference>
<sequence>MSTQPVPVPAPVPEPEPPAAPEQELETFGERMLRKSRQEPLIPVGMALTVFALTGAIVQSRRRNAASMNHWLRARIVAQGLTVAIVVAYAYRVLPRGPDRAPASAAAADAEGERRA</sequence>
<comment type="subcellular location">
    <subcellularLocation>
        <location evidence="1">Mitochondrion membrane</location>
    </subcellularLocation>
</comment>
<evidence type="ECO:0000256" key="6">
    <source>
        <dbReference type="SAM" id="MobiDB-lite"/>
    </source>
</evidence>
<evidence type="ECO:0000313" key="10">
    <source>
        <dbReference type="Proteomes" id="UP000016930"/>
    </source>
</evidence>
<evidence type="ECO:0000256" key="4">
    <source>
        <dbReference type="ARBA" id="ARBA00023128"/>
    </source>
</evidence>
<dbReference type="GO" id="GO:0097250">
    <property type="term" value="P:mitochondrial respirasome assembly"/>
    <property type="evidence" value="ECO:0007669"/>
    <property type="project" value="TreeGrafter"/>
</dbReference>
<dbReference type="PROSITE" id="PS51503">
    <property type="entry name" value="HIG1"/>
    <property type="match status" value="1"/>
</dbReference>
<evidence type="ECO:0000259" key="8">
    <source>
        <dbReference type="PROSITE" id="PS51503"/>
    </source>
</evidence>
<organism evidence="9 10">
    <name type="scientific">Ceriporiopsis subvermispora (strain B)</name>
    <name type="common">White-rot fungus</name>
    <name type="synonym">Gelatoporia subvermispora</name>
    <dbReference type="NCBI Taxonomy" id="914234"/>
    <lineage>
        <taxon>Eukaryota</taxon>
        <taxon>Fungi</taxon>
        <taxon>Dikarya</taxon>
        <taxon>Basidiomycota</taxon>
        <taxon>Agaricomycotina</taxon>
        <taxon>Agaricomycetes</taxon>
        <taxon>Polyporales</taxon>
        <taxon>Gelatoporiaceae</taxon>
        <taxon>Gelatoporia</taxon>
    </lineage>
</organism>
<evidence type="ECO:0000256" key="1">
    <source>
        <dbReference type="ARBA" id="ARBA00004325"/>
    </source>
</evidence>
<feature type="transmembrane region" description="Helical" evidence="7">
    <location>
        <begin position="72"/>
        <end position="91"/>
    </location>
</feature>
<feature type="compositionally biased region" description="Pro residues" evidence="6">
    <location>
        <begin position="1"/>
        <end position="20"/>
    </location>
</feature>
<feature type="domain" description="HIG1" evidence="8">
    <location>
        <begin position="13"/>
        <end position="104"/>
    </location>
</feature>
<keyword evidence="5 7" id="KW-0472">Membrane</keyword>
<dbReference type="PANTHER" id="PTHR12297:SF3">
    <property type="entry name" value="HIG1 DOMAIN FAMILY MEMBER 1A"/>
    <property type="match status" value="1"/>
</dbReference>
<keyword evidence="2 7" id="KW-0812">Transmembrane</keyword>
<evidence type="ECO:0000313" key="9">
    <source>
        <dbReference type="EMBL" id="EMD37015.1"/>
    </source>
</evidence>
<evidence type="ECO:0000256" key="3">
    <source>
        <dbReference type="ARBA" id="ARBA00022989"/>
    </source>
</evidence>
<accession>M2QY04</accession>
<dbReference type="InterPro" id="IPR050355">
    <property type="entry name" value="RCF1"/>
</dbReference>
<keyword evidence="3 7" id="KW-1133">Transmembrane helix</keyword>
<feature type="region of interest" description="Disordered" evidence="6">
    <location>
        <begin position="1"/>
        <end position="24"/>
    </location>
</feature>
<reference evidence="9 10" key="1">
    <citation type="journal article" date="2012" name="Proc. Natl. Acad. Sci. U.S.A.">
        <title>Comparative genomics of Ceriporiopsis subvermispora and Phanerochaete chrysosporium provide insight into selective ligninolysis.</title>
        <authorList>
            <person name="Fernandez-Fueyo E."/>
            <person name="Ruiz-Duenas F.J."/>
            <person name="Ferreira P."/>
            <person name="Floudas D."/>
            <person name="Hibbett D.S."/>
            <person name="Canessa P."/>
            <person name="Larrondo L.F."/>
            <person name="James T.Y."/>
            <person name="Seelenfreund D."/>
            <person name="Lobos S."/>
            <person name="Polanco R."/>
            <person name="Tello M."/>
            <person name="Honda Y."/>
            <person name="Watanabe T."/>
            <person name="Watanabe T."/>
            <person name="Ryu J.S."/>
            <person name="Kubicek C.P."/>
            <person name="Schmoll M."/>
            <person name="Gaskell J."/>
            <person name="Hammel K.E."/>
            <person name="St John F.J."/>
            <person name="Vanden Wymelenberg A."/>
            <person name="Sabat G."/>
            <person name="Splinter BonDurant S."/>
            <person name="Syed K."/>
            <person name="Yadav J.S."/>
            <person name="Doddapaneni H."/>
            <person name="Subramanian V."/>
            <person name="Lavin J.L."/>
            <person name="Oguiza J.A."/>
            <person name="Perez G."/>
            <person name="Pisabarro A.G."/>
            <person name="Ramirez L."/>
            <person name="Santoyo F."/>
            <person name="Master E."/>
            <person name="Coutinho P.M."/>
            <person name="Henrissat B."/>
            <person name="Lombard V."/>
            <person name="Magnuson J.K."/>
            <person name="Kuees U."/>
            <person name="Hori C."/>
            <person name="Igarashi K."/>
            <person name="Samejima M."/>
            <person name="Held B.W."/>
            <person name="Barry K.W."/>
            <person name="LaButti K.M."/>
            <person name="Lapidus A."/>
            <person name="Lindquist E.A."/>
            <person name="Lucas S.M."/>
            <person name="Riley R."/>
            <person name="Salamov A.A."/>
            <person name="Hoffmeister D."/>
            <person name="Schwenk D."/>
            <person name="Hadar Y."/>
            <person name="Yarden O."/>
            <person name="de Vries R.P."/>
            <person name="Wiebenga A."/>
            <person name="Stenlid J."/>
            <person name="Eastwood D."/>
            <person name="Grigoriev I.V."/>
            <person name="Berka R.M."/>
            <person name="Blanchette R.A."/>
            <person name="Kersten P."/>
            <person name="Martinez A.T."/>
            <person name="Vicuna R."/>
            <person name="Cullen D."/>
        </authorList>
    </citation>
    <scope>NUCLEOTIDE SEQUENCE [LARGE SCALE GENOMIC DNA]</scope>
    <source>
        <strain evidence="9 10">B</strain>
    </source>
</reference>
<evidence type="ECO:0000256" key="2">
    <source>
        <dbReference type="ARBA" id="ARBA00022692"/>
    </source>
</evidence>
<dbReference type="InterPro" id="IPR007667">
    <property type="entry name" value="Hypoxia_induced_domain"/>
</dbReference>
<feature type="non-terminal residue" evidence="9">
    <location>
        <position position="116"/>
    </location>
</feature>
<feature type="compositionally biased region" description="Low complexity" evidence="6">
    <location>
        <begin position="100"/>
        <end position="109"/>
    </location>
</feature>
<dbReference type="PANTHER" id="PTHR12297">
    <property type="entry name" value="HYPOXIA-INDUCBILE GENE 1 HIG1 -RELATED"/>
    <property type="match status" value="1"/>
</dbReference>
<evidence type="ECO:0000256" key="5">
    <source>
        <dbReference type="ARBA" id="ARBA00023136"/>
    </source>
</evidence>
<keyword evidence="4" id="KW-0496">Mitochondrion</keyword>
<proteinExistence type="predicted"/>
<feature type="transmembrane region" description="Helical" evidence="7">
    <location>
        <begin position="41"/>
        <end position="60"/>
    </location>
</feature>
<dbReference type="STRING" id="914234.M2QY04"/>
<name>M2QY04_CERS8</name>
<keyword evidence="10" id="KW-1185">Reference proteome</keyword>
<evidence type="ECO:0000256" key="7">
    <source>
        <dbReference type="SAM" id="Phobius"/>
    </source>
</evidence>
<feature type="region of interest" description="Disordered" evidence="6">
    <location>
        <begin position="97"/>
        <end position="116"/>
    </location>
</feature>
<gene>
    <name evidence="9" type="ORF">CERSUDRAFT_95287</name>
</gene>
<dbReference type="OrthoDB" id="6604018at2759"/>